<dbReference type="PANTHER" id="PTHR19139:SF199">
    <property type="entry name" value="MIP17260P"/>
    <property type="match status" value="1"/>
</dbReference>
<keyword evidence="5 8" id="KW-0812">Transmembrane</keyword>
<gene>
    <name evidence="11" type="ORF">F0U44_02405</name>
</gene>
<dbReference type="EMBL" id="VUJV01000001">
    <property type="protein sequence ID" value="KAA1421183.1"/>
    <property type="molecule type" value="Genomic_DNA"/>
</dbReference>
<reference evidence="11 12" key="2">
    <citation type="submission" date="2019-09" db="EMBL/GenBank/DDBJ databases">
        <authorList>
            <person name="Jin C."/>
        </authorList>
    </citation>
    <scope>NUCLEOTIDE SEQUENCE [LARGE SCALE GENOMIC DNA]</scope>
    <source>
        <strain evidence="11 12">BN130099</strain>
    </source>
</reference>
<feature type="transmembrane region" description="Helical" evidence="10">
    <location>
        <begin position="88"/>
        <end position="119"/>
    </location>
</feature>
<proteinExistence type="inferred from homology"/>
<feature type="compositionally biased region" description="Polar residues" evidence="9">
    <location>
        <begin position="339"/>
        <end position="349"/>
    </location>
</feature>
<dbReference type="GO" id="GO:0005886">
    <property type="term" value="C:plasma membrane"/>
    <property type="evidence" value="ECO:0007669"/>
    <property type="project" value="UniProtKB-SubCell"/>
</dbReference>
<dbReference type="PROSITE" id="PS00221">
    <property type="entry name" value="MIP"/>
    <property type="match status" value="1"/>
</dbReference>
<feature type="compositionally biased region" description="Low complexity" evidence="9">
    <location>
        <begin position="305"/>
        <end position="337"/>
    </location>
</feature>
<evidence type="ECO:0000256" key="5">
    <source>
        <dbReference type="ARBA" id="ARBA00022692"/>
    </source>
</evidence>
<feature type="transmembrane region" description="Helical" evidence="10">
    <location>
        <begin position="225"/>
        <end position="246"/>
    </location>
</feature>
<dbReference type="Pfam" id="PF00230">
    <property type="entry name" value="MIP"/>
    <property type="match status" value="1"/>
</dbReference>
<dbReference type="InterPro" id="IPR023271">
    <property type="entry name" value="Aquaporin-like"/>
</dbReference>
<feature type="transmembrane region" description="Helical" evidence="10">
    <location>
        <begin position="144"/>
        <end position="167"/>
    </location>
</feature>
<evidence type="ECO:0000313" key="11">
    <source>
        <dbReference type="EMBL" id="KAA1421183.1"/>
    </source>
</evidence>
<feature type="transmembrane region" description="Helical" evidence="10">
    <location>
        <begin position="48"/>
        <end position="67"/>
    </location>
</feature>
<comment type="similarity">
    <text evidence="2 8">Belongs to the MIP/aquaporin (TC 1.A.8) family.</text>
</comment>
<dbReference type="InterPro" id="IPR022357">
    <property type="entry name" value="MIP_CS"/>
</dbReference>
<dbReference type="SUPFAM" id="SSF81338">
    <property type="entry name" value="Aquaporin-like"/>
    <property type="match status" value="1"/>
</dbReference>
<evidence type="ECO:0000256" key="10">
    <source>
        <dbReference type="SAM" id="Phobius"/>
    </source>
</evidence>
<evidence type="ECO:0000256" key="4">
    <source>
        <dbReference type="ARBA" id="ARBA00022475"/>
    </source>
</evidence>
<evidence type="ECO:0000256" key="9">
    <source>
        <dbReference type="SAM" id="MobiDB-lite"/>
    </source>
</evidence>
<reference evidence="11 12" key="1">
    <citation type="submission" date="2019-09" db="EMBL/GenBank/DDBJ databases">
        <title>Nocardioides panacisoli sp. nov., isolated from the soil of a ginseng field.</title>
        <authorList>
            <person name="Cho C."/>
        </authorList>
    </citation>
    <scope>NUCLEOTIDE SEQUENCE [LARGE SCALE GENOMIC DNA]</scope>
    <source>
        <strain evidence="11 12">BN130099</strain>
    </source>
</reference>
<evidence type="ECO:0000313" key="12">
    <source>
        <dbReference type="Proteomes" id="UP000325003"/>
    </source>
</evidence>
<keyword evidence="7 10" id="KW-0472">Membrane</keyword>
<keyword evidence="3 8" id="KW-0813">Transport</keyword>
<name>A0A5B1LKU7_9ACTN</name>
<accession>A0A5B1LKU7</accession>
<keyword evidence="4" id="KW-1003">Cell membrane</keyword>
<dbReference type="Proteomes" id="UP000325003">
    <property type="component" value="Unassembled WGS sequence"/>
</dbReference>
<dbReference type="PANTHER" id="PTHR19139">
    <property type="entry name" value="AQUAPORIN TRANSPORTER"/>
    <property type="match status" value="1"/>
</dbReference>
<dbReference type="GO" id="GO:0015250">
    <property type="term" value="F:water channel activity"/>
    <property type="evidence" value="ECO:0007669"/>
    <property type="project" value="TreeGrafter"/>
</dbReference>
<dbReference type="AlphaFoldDB" id="A0A5B1LKU7"/>
<dbReference type="PRINTS" id="PR00783">
    <property type="entry name" value="MINTRINSICP"/>
</dbReference>
<feature type="transmembrane region" description="Helical" evidence="10">
    <location>
        <begin position="23"/>
        <end position="42"/>
    </location>
</feature>
<sequence length="349" mass="36109">MSEQMTAQMPAADTSPPSQLQKLIAEGIGTFVLVFFGCGTAFASGGDYVATALAFGLTVLVMAYSVGHLSGGHFNPAVSIGNALAGRIGWATAAVYIVVQFVAAFVAAGVLAIIAVLMFDGAEWGDVLAAVSNKWESGPGASGAAFLGAFLIEAIGTFVFVFLILAVTDRRRAAEKIPAPVAIGLGLTLCHLLLIGITGCSVNPARSIGPGILSFNWDDAMKYQWLFLIAPVVGAAAAGFLHPMLFGRDGEAVPGSGLDFKSAASELQQQFAQQQWAQQSGGVAAAQVPVDAGQPIIQNGWQWDPATQQWIPAQQQPDAPQAPQAQQPPAAGGWAPPSGEQTQVRPPDA</sequence>
<comment type="caution">
    <text evidence="11">The sequence shown here is derived from an EMBL/GenBank/DDBJ whole genome shotgun (WGS) entry which is preliminary data.</text>
</comment>
<evidence type="ECO:0000256" key="2">
    <source>
        <dbReference type="ARBA" id="ARBA00006175"/>
    </source>
</evidence>
<evidence type="ECO:0000256" key="8">
    <source>
        <dbReference type="RuleBase" id="RU000477"/>
    </source>
</evidence>
<feature type="region of interest" description="Disordered" evidence="9">
    <location>
        <begin position="304"/>
        <end position="349"/>
    </location>
</feature>
<keyword evidence="12" id="KW-1185">Reference proteome</keyword>
<evidence type="ECO:0000256" key="1">
    <source>
        <dbReference type="ARBA" id="ARBA00004651"/>
    </source>
</evidence>
<evidence type="ECO:0000256" key="7">
    <source>
        <dbReference type="ARBA" id="ARBA00023136"/>
    </source>
</evidence>
<dbReference type="Gene3D" id="1.20.1080.10">
    <property type="entry name" value="Glycerol uptake facilitator protein"/>
    <property type="match status" value="1"/>
</dbReference>
<comment type="subcellular location">
    <subcellularLocation>
        <location evidence="1">Cell membrane</location>
        <topology evidence="1">Multi-pass membrane protein</topology>
    </subcellularLocation>
</comment>
<dbReference type="InterPro" id="IPR034294">
    <property type="entry name" value="Aquaporin_transptr"/>
</dbReference>
<feature type="transmembrane region" description="Helical" evidence="10">
    <location>
        <begin position="179"/>
        <end position="205"/>
    </location>
</feature>
<keyword evidence="6 10" id="KW-1133">Transmembrane helix</keyword>
<dbReference type="InterPro" id="IPR000425">
    <property type="entry name" value="MIP"/>
</dbReference>
<organism evidence="11 12">
    <name type="scientific">Nocardioides humilatus</name>
    <dbReference type="NCBI Taxonomy" id="2607660"/>
    <lineage>
        <taxon>Bacteria</taxon>
        <taxon>Bacillati</taxon>
        <taxon>Actinomycetota</taxon>
        <taxon>Actinomycetes</taxon>
        <taxon>Propionibacteriales</taxon>
        <taxon>Nocardioidaceae</taxon>
        <taxon>Nocardioides</taxon>
    </lineage>
</organism>
<protein>
    <submittedName>
        <fullName evidence="11">MIP family channel protein</fullName>
    </submittedName>
</protein>
<evidence type="ECO:0000256" key="3">
    <source>
        <dbReference type="ARBA" id="ARBA00022448"/>
    </source>
</evidence>
<evidence type="ECO:0000256" key="6">
    <source>
        <dbReference type="ARBA" id="ARBA00022989"/>
    </source>
</evidence>